<name>D1A5N6_THECD</name>
<reference evidence="1 2" key="1">
    <citation type="journal article" date="2011" name="Stand. Genomic Sci.">
        <title>Complete genome sequence of Thermomonospora curvata type strain (B9).</title>
        <authorList>
            <person name="Chertkov O."/>
            <person name="Sikorski J."/>
            <person name="Nolan M."/>
            <person name="Lapidus A."/>
            <person name="Lucas S."/>
            <person name="Del Rio T.G."/>
            <person name="Tice H."/>
            <person name="Cheng J.F."/>
            <person name="Goodwin L."/>
            <person name="Pitluck S."/>
            <person name="Liolios K."/>
            <person name="Ivanova N."/>
            <person name="Mavromatis K."/>
            <person name="Mikhailova N."/>
            <person name="Ovchinnikova G."/>
            <person name="Pati A."/>
            <person name="Chen A."/>
            <person name="Palaniappan K."/>
            <person name="Djao O.D."/>
            <person name="Land M."/>
            <person name="Hauser L."/>
            <person name="Chang Y.J."/>
            <person name="Jeffries C.D."/>
            <person name="Brettin T."/>
            <person name="Han C."/>
            <person name="Detter J.C."/>
            <person name="Rohde M."/>
            <person name="Goker M."/>
            <person name="Woyke T."/>
            <person name="Bristow J."/>
            <person name="Eisen J.A."/>
            <person name="Markowitz V."/>
            <person name="Hugenholtz P."/>
            <person name="Klenk H.P."/>
            <person name="Kyrpides N.C."/>
        </authorList>
    </citation>
    <scope>NUCLEOTIDE SEQUENCE [LARGE SCALE GENOMIC DNA]</scope>
    <source>
        <strain evidence="2">ATCC 19995 / DSM 43183 / JCM 3096 / KCTC 9072 / NBRC 15933 / NCIMB 10081 / Henssen B9</strain>
    </source>
</reference>
<dbReference type="Gene3D" id="2.40.160.200">
    <property type="entry name" value="LURP1-related"/>
    <property type="match status" value="1"/>
</dbReference>
<dbReference type="OrthoDB" id="3468573at2"/>
<dbReference type="PANTHER" id="PTHR23248:SF9">
    <property type="entry name" value="PHOSPHOLIPID SCRAMBLASE"/>
    <property type="match status" value="1"/>
</dbReference>
<accession>D1A5N6</accession>
<dbReference type="Proteomes" id="UP000001918">
    <property type="component" value="Chromosome"/>
</dbReference>
<dbReference type="InterPro" id="IPR038595">
    <property type="entry name" value="LOR_sf"/>
</dbReference>
<dbReference type="GO" id="GO:0017128">
    <property type="term" value="F:phospholipid scramblase activity"/>
    <property type="evidence" value="ECO:0007669"/>
    <property type="project" value="InterPro"/>
</dbReference>
<evidence type="ECO:0000313" key="2">
    <source>
        <dbReference type="Proteomes" id="UP000001918"/>
    </source>
</evidence>
<dbReference type="HOGENOM" id="CLU_1293836_0_0_11"/>
<dbReference type="EMBL" id="CP001738">
    <property type="protein sequence ID" value="ACY96396.1"/>
    <property type="molecule type" value="Genomic_DNA"/>
</dbReference>
<evidence type="ECO:0000313" key="1">
    <source>
        <dbReference type="EMBL" id="ACY96396.1"/>
    </source>
</evidence>
<dbReference type="PANTHER" id="PTHR23248">
    <property type="entry name" value="PHOSPHOLIPID SCRAMBLASE-RELATED"/>
    <property type="match status" value="1"/>
</dbReference>
<dbReference type="InterPro" id="IPR025659">
    <property type="entry name" value="Tubby-like_C"/>
</dbReference>
<sequence length="213" mass="23843">MAILRNVTELFNLPSLRVEQPRKVIATRNQYDYFDPQGTKVASALETSERTKLTAVRAALPGSVLAGARTLLLRDAAEKPLLIIEKHASNRYTRIRRPNLDAQGDAMFEGEVVGTIQAARTTRHYTLTDAEEKTIGKATGDLGLKKFAVTDADDRHVAQVDKKWAGLRAELFTHADRYTIDFVANRIDERLRPLILTLPVVLDLTLHESKDIL</sequence>
<gene>
    <name evidence="1" type="ordered locus">Tcur_0805</name>
</gene>
<dbReference type="InterPro" id="IPR005552">
    <property type="entry name" value="Scramblase"/>
</dbReference>
<dbReference type="KEGG" id="tcu:Tcur_0805"/>
<protein>
    <submittedName>
        <fullName evidence="1">Scramblase family protein</fullName>
    </submittedName>
</protein>
<keyword evidence="2" id="KW-1185">Reference proteome</keyword>
<organism evidence="1 2">
    <name type="scientific">Thermomonospora curvata (strain ATCC 19995 / DSM 43183 / JCM 3096 / KCTC 9072 / NBRC 15933 / NCIMB 10081 / Henssen B9)</name>
    <dbReference type="NCBI Taxonomy" id="471852"/>
    <lineage>
        <taxon>Bacteria</taxon>
        <taxon>Bacillati</taxon>
        <taxon>Actinomycetota</taxon>
        <taxon>Actinomycetes</taxon>
        <taxon>Streptosporangiales</taxon>
        <taxon>Thermomonosporaceae</taxon>
        <taxon>Thermomonospora</taxon>
    </lineage>
</organism>
<dbReference type="GO" id="GO:0005886">
    <property type="term" value="C:plasma membrane"/>
    <property type="evidence" value="ECO:0007669"/>
    <property type="project" value="TreeGrafter"/>
</dbReference>
<dbReference type="AlphaFoldDB" id="D1A5N6"/>
<proteinExistence type="predicted"/>
<dbReference type="Pfam" id="PF03803">
    <property type="entry name" value="Scramblase"/>
    <property type="match status" value="1"/>
</dbReference>
<dbReference type="SUPFAM" id="SSF54518">
    <property type="entry name" value="Tubby C-terminal domain-like"/>
    <property type="match status" value="1"/>
</dbReference>
<dbReference type="eggNOG" id="COG4894">
    <property type="taxonomic scope" value="Bacteria"/>
</dbReference>